<dbReference type="InterPro" id="IPR040442">
    <property type="entry name" value="Pyrv_kinase-like_dom_sf"/>
</dbReference>
<keyword evidence="2" id="KW-0479">Metal-binding</keyword>
<organism evidence="4 5">
    <name type="scientific">Parafrankia soli</name>
    <dbReference type="NCBI Taxonomy" id="2599596"/>
    <lineage>
        <taxon>Bacteria</taxon>
        <taxon>Bacillati</taxon>
        <taxon>Actinomycetota</taxon>
        <taxon>Actinomycetes</taxon>
        <taxon>Frankiales</taxon>
        <taxon>Frankiaceae</taxon>
        <taxon>Parafrankia</taxon>
    </lineage>
</organism>
<dbReference type="GO" id="GO:0000287">
    <property type="term" value="F:magnesium ion binding"/>
    <property type="evidence" value="ECO:0007669"/>
    <property type="project" value="TreeGrafter"/>
</dbReference>
<dbReference type="InterPro" id="IPR054255">
    <property type="entry name" value="DUF6986"/>
</dbReference>
<keyword evidence="5" id="KW-1185">Reference proteome</keyword>
<dbReference type="SUPFAM" id="SSF51621">
    <property type="entry name" value="Phosphoenolpyruvate/pyruvate domain"/>
    <property type="match status" value="1"/>
</dbReference>
<name>A0A1S1R5E0_9ACTN</name>
<dbReference type="AlphaFoldDB" id="A0A1S1R5E0"/>
<evidence type="ECO:0000313" key="4">
    <source>
        <dbReference type="EMBL" id="OHV40969.1"/>
    </source>
</evidence>
<proteinExistence type="predicted"/>
<protein>
    <submittedName>
        <fullName evidence="4">Aldolase</fullName>
    </submittedName>
</protein>
<evidence type="ECO:0000256" key="1">
    <source>
        <dbReference type="ARBA" id="ARBA00001946"/>
    </source>
</evidence>
<dbReference type="GO" id="GO:0006107">
    <property type="term" value="P:oxaloacetate metabolic process"/>
    <property type="evidence" value="ECO:0007669"/>
    <property type="project" value="TreeGrafter"/>
</dbReference>
<dbReference type="Pfam" id="PF22484">
    <property type="entry name" value="DUF6986"/>
    <property type="match status" value="1"/>
</dbReference>
<dbReference type="EMBL" id="MAXA01000058">
    <property type="protein sequence ID" value="OHV40969.1"/>
    <property type="molecule type" value="Genomic_DNA"/>
</dbReference>
<dbReference type="Gene3D" id="3.20.20.60">
    <property type="entry name" value="Phosphoenolpyruvate-binding domains"/>
    <property type="match status" value="1"/>
</dbReference>
<dbReference type="PANTHER" id="PTHR32308:SF10">
    <property type="entry name" value="CITRATE LYASE SUBUNIT BETA"/>
    <property type="match status" value="1"/>
</dbReference>
<dbReference type="PANTHER" id="PTHR32308">
    <property type="entry name" value="LYASE BETA SUBUNIT, PUTATIVE (AFU_ORTHOLOGUE AFUA_4G13030)-RELATED"/>
    <property type="match status" value="1"/>
</dbReference>
<keyword evidence="3" id="KW-0460">Magnesium</keyword>
<dbReference type="Proteomes" id="UP000179769">
    <property type="component" value="Unassembled WGS sequence"/>
</dbReference>
<evidence type="ECO:0000256" key="3">
    <source>
        <dbReference type="ARBA" id="ARBA00022842"/>
    </source>
</evidence>
<evidence type="ECO:0000256" key="2">
    <source>
        <dbReference type="ARBA" id="ARBA00022723"/>
    </source>
</evidence>
<gene>
    <name evidence="4" type="ORF">BBK14_12075</name>
</gene>
<accession>A0A1S1R5E0</accession>
<dbReference type="GO" id="GO:0003824">
    <property type="term" value="F:catalytic activity"/>
    <property type="evidence" value="ECO:0007669"/>
    <property type="project" value="InterPro"/>
</dbReference>
<comment type="caution">
    <text evidence="4">The sequence shown here is derived from an EMBL/GenBank/DDBJ whole genome shotgun (WGS) entry which is preliminary data.</text>
</comment>
<sequence length="431" mass="44733">MGTTPGHWPDTGVVPTLSDDAIAALTVDLAPLDADLTARFPGDPGTRQPVHTCYLPADRLHPDVVLEWGEAAREALRHHAPDPDALAAATAGDSDPAIAAAVYAHVVQALTVEPIQDLRVDLEDGYGTRPDEVEDADAVQAAQALRTAAAAGALPASYGLRPKSLDAAVRARGLRSLDLFLTTLAGDGGEDGPPPGLVVTLPKVSAPEQVIVFSEVLAELERQLGIPPVALEIQVETPAAVLSLPALVGAAPGRLTGLHVGTYDYSAALGIAAEYQANDHPGVELATALMQLAAAGTGIRVADGSSNVLPVGRASDVRSAWRRHAGLVRRAWSRGLYQGWDLHPGQLVSRHAAVAGCLLTGLPDALRRLADYAAARTSGSVADEPATARALAGHVLRAVDARLVDDARLRAAGLDEETVARLGGRPPQVPR</sequence>
<reference evidence="5" key="1">
    <citation type="submission" date="2016-07" db="EMBL/GenBank/DDBJ databases">
        <title>Frankia sp. NRRL B-16219 Genome sequencing.</title>
        <authorList>
            <person name="Ghodhbane-Gtari F."/>
            <person name="Swanson E."/>
            <person name="Gueddou A."/>
            <person name="Louati M."/>
            <person name="Nouioui I."/>
            <person name="Hezbri K."/>
            <person name="Abebe-Akele F."/>
            <person name="Simpson S."/>
            <person name="Morris K."/>
            <person name="Thomas K."/>
            <person name="Gtari M."/>
            <person name="Tisa L.S."/>
        </authorList>
    </citation>
    <scope>NUCLEOTIDE SEQUENCE [LARGE SCALE GENOMIC DNA]</scope>
    <source>
        <strain evidence="5">NRRL B-16219</strain>
    </source>
</reference>
<comment type="cofactor">
    <cofactor evidence="1">
        <name>Mg(2+)</name>
        <dbReference type="ChEBI" id="CHEBI:18420"/>
    </cofactor>
</comment>
<dbReference type="InterPro" id="IPR015813">
    <property type="entry name" value="Pyrv/PenolPyrv_kinase-like_dom"/>
</dbReference>
<dbReference type="OrthoDB" id="9808769at2"/>
<evidence type="ECO:0000313" key="5">
    <source>
        <dbReference type="Proteomes" id="UP000179769"/>
    </source>
</evidence>